<keyword evidence="1" id="KW-0732">Signal</keyword>
<sequence>MKFNTLVVAAMVIASVNATWNSKVPGCLRGSCGSRPRLSRGVGETGSDTPQGPKIIEKGLASNPHMKGDSQELTCNAILLGLYDLQKDILELSCEFRYNRLSLYIIHSGATTLNDETIEASTASSFKVKAELGTIEAEFAKFEAEYHRVWGQLEQNSCSAKYYNTMSPKELLKVHVLLNKQVMFPQV</sequence>
<dbReference type="EMBL" id="JAFCIX010000242">
    <property type="protein sequence ID" value="KAH6596194.1"/>
    <property type="molecule type" value="Genomic_DNA"/>
</dbReference>
<protein>
    <submittedName>
        <fullName evidence="2">Uncharacterized protein</fullName>
    </submittedName>
</protein>
<accession>A0ABQ8FD27</accession>
<feature type="chain" id="PRO_5046659470" evidence="1">
    <location>
        <begin position="19"/>
        <end position="187"/>
    </location>
</feature>
<reference evidence="2 3" key="1">
    <citation type="submission" date="2021-02" db="EMBL/GenBank/DDBJ databases">
        <title>Variation within the Batrachochytrium salamandrivorans European outbreak.</title>
        <authorList>
            <person name="Kelly M."/>
            <person name="Pasmans F."/>
            <person name="Shea T.P."/>
            <person name="Munoz J.F."/>
            <person name="Carranza S."/>
            <person name="Cuomo C.A."/>
            <person name="Martel A."/>
        </authorList>
    </citation>
    <scope>NUCLEOTIDE SEQUENCE [LARGE SCALE GENOMIC DNA]</scope>
    <source>
        <strain evidence="2 3">AMFP18/2</strain>
    </source>
</reference>
<feature type="signal peptide" evidence="1">
    <location>
        <begin position="1"/>
        <end position="18"/>
    </location>
</feature>
<proteinExistence type="predicted"/>
<evidence type="ECO:0000313" key="2">
    <source>
        <dbReference type="EMBL" id="KAH6596194.1"/>
    </source>
</evidence>
<dbReference type="Proteomes" id="UP001648503">
    <property type="component" value="Unassembled WGS sequence"/>
</dbReference>
<comment type="caution">
    <text evidence="2">The sequence shown here is derived from an EMBL/GenBank/DDBJ whole genome shotgun (WGS) entry which is preliminary data.</text>
</comment>
<gene>
    <name evidence="2" type="ORF">BASA50_005234</name>
</gene>
<keyword evidence="3" id="KW-1185">Reference proteome</keyword>
<evidence type="ECO:0000313" key="3">
    <source>
        <dbReference type="Proteomes" id="UP001648503"/>
    </source>
</evidence>
<organism evidence="2 3">
    <name type="scientific">Batrachochytrium salamandrivorans</name>
    <dbReference type="NCBI Taxonomy" id="1357716"/>
    <lineage>
        <taxon>Eukaryota</taxon>
        <taxon>Fungi</taxon>
        <taxon>Fungi incertae sedis</taxon>
        <taxon>Chytridiomycota</taxon>
        <taxon>Chytridiomycota incertae sedis</taxon>
        <taxon>Chytridiomycetes</taxon>
        <taxon>Rhizophydiales</taxon>
        <taxon>Rhizophydiales incertae sedis</taxon>
        <taxon>Batrachochytrium</taxon>
    </lineage>
</organism>
<evidence type="ECO:0000256" key="1">
    <source>
        <dbReference type="SAM" id="SignalP"/>
    </source>
</evidence>
<name>A0ABQ8FD27_9FUNG</name>